<dbReference type="Proteomes" id="UP001176517">
    <property type="component" value="Unassembled WGS sequence"/>
</dbReference>
<comment type="subcellular location">
    <subcellularLocation>
        <location evidence="1">Nucleus</location>
    </subcellularLocation>
</comment>
<feature type="compositionally biased region" description="Basic and acidic residues" evidence="4">
    <location>
        <begin position="844"/>
        <end position="853"/>
    </location>
</feature>
<feature type="compositionally biased region" description="Basic residues" evidence="4">
    <location>
        <begin position="436"/>
        <end position="450"/>
    </location>
</feature>
<dbReference type="InterPro" id="IPR012590">
    <property type="entry name" value="POPLD_dom"/>
</dbReference>
<feature type="region of interest" description="Disordered" evidence="4">
    <location>
        <begin position="672"/>
        <end position="692"/>
    </location>
</feature>
<comment type="caution">
    <text evidence="8">The sequence shown here is derived from an EMBL/GenBank/DDBJ whole genome shotgun (WGS) entry which is preliminary data.</text>
</comment>
<dbReference type="PANTHER" id="PTHR22731">
    <property type="entry name" value="RIBONUCLEASES P/MRP PROTEIN SUBUNIT POP1"/>
    <property type="match status" value="1"/>
</dbReference>
<feature type="region of interest" description="Disordered" evidence="4">
    <location>
        <begin position="430"/>
        <end position="485"/>
    </location>
</feature>
<feature type="compositionally biased region" description="Basic and acidic residues" evidence="4">
    <location>
        <begin position="369"/>
        <end position="379"/>
    </location>
</feature>
<dbReference type="AlphaFoldDB" id="A0AAN6GWY1"/>
<feature type="domain" description="POPLD" evidence="6">
    <location>
        <begin position="783"/>
        <end position="902"/>
    </location>
</feature>
<evidence type="ECO:0000313" key="9">
    <source>
        <dbReference type="Proteomes" id="UP001176517"/>
    </source>
</evidence>
<evidence type="ECO:0000256" key="1">
    <source>
        <dbReference type="ARBA" id="ARBA00004123"/>
    </source>
</evidence>
<gene>
    <name evidence="8" type="ORF">OC846_000416</name>
</gene>
<keyword evidence="2" id="KW-0819">tRNA processing</keyword>
<evidence type="ECO:0000259" key="6">
    <source>
        <dbReference type="Pfam" id="PF08170"/>
    </source>
</evidence>
<evidence type="ECO:0000256" key="2">
    <source>
        <dbReference type="ARBA" id="ARBA00022694"/>
    </source>
</evidence>
<dbReference type="InterPro" id="IPR055079">
    <property type="entry name" value="POP1_C"/>
</dbReference>
<evidence type="ECO:0000256" key="4">
    <source>
        <dbReference type="SAM" id="MobiDB-lite"/>
    </source>
</evidence>
<feature type="region of interest" description="Disordered" evidence="4">
    <location>
        <begin position="560"/>
        <end position="595"/>
    </location>
</feature>
<evidence type="ECO:0000313" key="8">
    <source>
        <dbReference type="EMBL" id="KAK0557428.1"/>
    </source>
</evidence>
<proteinExistence type="predicted"/>
<dbReference type="EMBL" id="JAPDMZ010000005">
    <property type="protein sequence ID" value="KAK0557428.1"/>
    <property type="molecule type" value="Genomic_DNA"/>
</dbReference>
<dbReference type="GO" id="GO:0000172">
    <property type="term" value="C:ribonuclease MRP complex"/>
    <property type="evidence" value="ECO:0007669"/>
    <property type="project" value="InterPro"/>
</dbReference>
<keyword evidence="3" id="KW-0539">Nucleus</keyword>
<sequence>MLTKMTYQPQPNTLPTHLTLSNHIAARSYQLASFQKALLSARSTANLRAWQLLPRHARRRAASHNLLRLPKRLRSKGAAELKASNTLALKKSQIRRRFGDDRPLSRARKRTAQLLLRAAAAAKGGSKANPLTAPRSNFKSNTVNVLARASKLAARQPSHWLETHLWHAKRFNMSSHPRSHLHHGRDMSPVQRAEAETHAPFAVAYRPHMKGHRAAVRASTQQCTLRDVSWLAYIRLHLSFISKDAAGTSVAQTTFDKEPMSAQERLNDLTARLLRSAGARDGWQQEWRSGTRMSYTTLLGDPECIDSTSTNPSNKGKAREHAETSSSWRCHALFPLNIIWLNNETTSKSTPVVAQDPKKKGKSSRERKRLREQARKNRSDTIPAEAGGSNSTRKSTGEPGDEPGNDDGGGNAMSYQLQADEDDMDAMMNAGLPAQTKRKERRRYSRKKKPQKGETASRPISTSTAGPSSSSTTQNQQVEGSSSTAASSARVFHSKVVIQVHPACISTLVKKLRQSAARLSCPNRSLTVEIQELSAAPSAAVAVGRGRAATSTNDKAIRDDGATEKIKKGNVAGLDAPGRRQGPSAADRDTVSTDSARNVSEGFNAFELIGPDAGRVLAGVLKPVRSTSMERVQALQNLADQAQQRQMPSGLVLALDVHDPRLSFPPKLAKRAENASDGSTAEKGCENAGPSAHTLSPELACGSLFLTGGSLPKFSKGTVDSRRAKSLIPGKPLKPKADDDVVPVVIIQRSLSYSRVLRPNLSFPSSTAPNSAHGTAQDSRMRGFTLLVPRGWGSAFFHSLSYPSPTPVKVIGLEQARQQILEAGLASSSKGDEPTYGSLSFPHDWPHSGEVRTRGSGSGNGETLFRRWASVLARAEETVWKRTPPAKRENWDAKGVKWPFGPEDALLRSDGQGRAEEASMWGVFLQNAANMARATKGWTGLHKILAVLVATDPTEPQDAIKDERPWLCCLQSLEHSLAAFFRNEPKSSLSIGNWSTLSGAFVPVRVQACRKGIFGQWAEIHMTIAAEEMEPWKRVLKIMQSDRKQGERLADELGPWTPGSPQVGEASLSSHARARPPFATHIGTVTSGDYALTQGRGFAIGTIPLIAWLELCARENCDDEFGKRRQGKTRNAISRRGLVFVRERTSQMYRLASVEALVP</sequence>
<feature type="domain" description="Pop1 N-terminal" evidence="5">
    <location>
        <begin position="24"/>
        <end position="237"/>
    </location>
</feature>
<evidence type="ECO:0000259" key="5">
    <source>
        <dbReference type="Pfam" id="PF06978"/>
    </source>
</evidence>
<feature type="region of interest" description="Disordered" evidence="4">
    <location>
        <begin position="840"/>
        <end position="859"/>
    </location>
</feature>
<feature type="region of interest" description="Disordered" evidence="4">
    <location>
        <begin position="299"/>
        <end position="326"/>
    </location>
</feature>
<dbReference type="Pfam" id="PF08170">
    <property type="entry name" value="POPLD"/>
    <property type="match status" value="1"/>
</dbReference>
<evidence type="ECO:0000259" key="7">
    <source>
        <dbReference type="Pfam" id="PF22770"/>
    </source>
</evidence>
<dbReference type="InterPro" id="IPR039182">
    <property type="entry name" value="Pop1"/>
</dbReference>
<keyword evidence="9" id="KW-1185">Reference proteome</keyword>
<dbReference type="Pfam" id="PF06978">
    <property type="entry name" value="POP1_N"/>
    <property type="match status" value="1"/>
</dbReference>
<feature type="domain" description="POP1 C-terminal" evidence="7">
    <location>
        <begin position="1081"/>
        <end position="1157"/>
    </location>
</feature>
<feature type="compositionally biased region" description="Low complexity" evidence="4">
    <location>
        <begin position="461"/>
        <end position="473"/>
    </location>
</feature>
<dbReference type="GO" id="GO:0005655">
    <property type="term" value="C:nucleolar ribonuclease P complex"/>
    <property type="evidence" value="ECO:0007669"/>
    <property type="project" value="InterPro"/>
</dbReference>
<feature type="compositionally biased region" description="Basic residues" evidence="4">
    <location>
        <begin position="359"/>
        <end position="368"/>
    </location>
</feature>
<evidence type="ECO:0000256" key="3">
    <source>
        <dbReference type="ARBA" id="ARBA00023242"/>
    </source>
</evidence>
<feature type="compositionally biased region" description="Polar residues" evidence="4">
    <location>
        <begin position="474"/>
        <end position="485"/>
    </location>
</feature>
<protein>
    <submittedName>
        <fullName evidence="8">Uncharacterized protein</fullName>
    </submittedName>
</protein>
<accession>A0AAN6GWY1</accession>
<dbReference type="Pfam" id="PF22770">
    <property type="entry name" value="POP1_C"/>
    <property type="match status" value="1"/>
</dbReference>
<organism evidence="8 9">
    <name type="scientific">Tilletia horrida</name>
    <dbReference type="NCBI Taxonomy" id="155126"/>
    <lineage>
        <taxon>Eukaryota</taxon>
        <taxon>Fungi</taxon>
        <taxon>Dikarya</taxon>
        <taxon>Basidiomycota</taxon>
        <taxon>Ustilaginomycotina</taxon>
        <taxon>Exobasidiomycetes</taxon>
        <taxon>Tilletiales</taxon>
        <taxon>Tilletiaceae</taxon>
        <taxon>Tilletia</taxon>
    </lineage>
</organism>
<dbReference type="GO" id="GO:0001682">
    <property type="term" value="P:tRNA 5'-leader removal"/>
    <property type="evidence" value="ECO:0007669"/>
    <property type="project" value="InterPro"/>
</dbReference>
<name>A0AAN6GWY1_9BASI</name>
<dbReference type="InterPro" id="IPR009723">
    <property type="entry name" value="Pop1_N"/>
</dbReference>
<reference evidence="8" key="1">
    <citation type="journal article" date="2023" name="PhytoFront">
        <title>Draft Genome Resources of Seven Strains of Tilletia horrida, Causal Agent of Kernel Smut of Rice.</title>
        <authorList>
            <person name="Khanal S."/>
            <person name="Antony Babu S."/>
            <person name="Zhou X.G."/>
        </authorList>
    </citation>
    <scope>NUCLEOTIDE SEQUENCE</scope>
    <source>
        <strain evidence="8">TX6</strain>
    </source>
</reference>
<dbReference type="PANTHER" id="PTHR22731:SF3">
    <property type="entry name" value="RIBONUCLEASES P_MRP PROTEIN SUBUNIT POP1"/>
    <property type="match status" value="1"/>
</dbReference>
<feature type="region of interest" description="Disordered" evidence="4">
    <location>
        <begin position="347"/>
        <end position="414"/>
    </location>
</feature>